<dbReference type="Pfam" id="PF11148">
    <property type="entry name" value="DUF2922"/>
    <property type="match status" value="1"/>
</dbReference>
<evidence type="ECO:0000313" key="3">
    <source>
        <dbReference type="Proteomes" id="UP000664495"/>
    </source>
</evidence>
<reference evidence="2 3" key="1">
    <citation type="submission" date="2021-03" db="EMBL/GenBank/DDBJ databases">
        <title>Enterococcal diversity collection.</title>
        <authorList>
            <person name="Gilmore M.S."/>
            <person name="Schwartzman J."/>
            <person name="Van Tyne D."/>
            <person name="Martin M."/>
            <person name="Earl A.M."/>
            <person name="Manson A.L."/>
            <person name="Straub T."/>
            <person name="Salamzade R."/>
            <person name="Saavedra J."/>
            <person name="Lebreton F."/>
            <person name="Prichula J."/>
            <person name="Schaufler K."/>
            <person name="Gaca A."/>
            <person name="Sgardioli B."/>
            <person name="Wagenaar J."/>
            <person name="Strong T."/>
        </authorList>
    </citation>
    <scope>NUCLEOTIDE SEQUENCE [LARGE SCALE GENOMIC DNA]</scope>
    <source>
        <strain evidence="2 3">MJM16</strain>
    </source>
</reference>
<proteinExistence type="predicted"/>
<evidence type="ECO:0000256" key="1">
    <source>
        <dbReference type="SAM" id="MobiDB-lite"/>
    </source>
</evidence>
<organism evidence="2 3">
    <name type="scientific">Candidatus Enterococcus murrayae</name>
    <dbReference type="NCBI Taxonomy" id="2815321"/>
    <lineage>
        <taxon>Bacteria</taxon>
        <taxon>Bacillati</taxon>
        <taxon>Bacillota</taxon>
        <taxon>Bacilli</taxon>
        <taxon>Lactobacillales</taxon>
        <taxon>Enterococcaceae</taxon>
        <taxon>Enterococcus</taxon>
    </lineage>
</organism>
<keyword evidence="3" id="KW-1185">Reference proteome</keyword>
<accession>A0ABS3HJV2</accession>
<name>A0ABS3HJV2_9ENTE</name>
<evidence type="ECO:0000313" key="2">
    <source>
        <dbReference type="EMBL" id="MBO0452838.1"/>
    </source>
</evidence>
<feature type="region of interest" description="Disordered" evidence="1">
    <location>
        <begin position="276"/>
        <end position="349"/>
    </location>
</feature>
<feature type="compositionally biased region" description="Basic residues" evidence="1">
    <location>
        <begin position="319"/>
        <end position="328"/>
    </location>
</feature>
<dbReference type="Proteomes" id="UP000664495">
    <property type="component" value="Unassembled WGS sequence"/>
</dbReference>
<sequence length="349" mass="40321">MQKNRQTKPLTERQIFTMKRDTLEQRLISYFDYSQNSSAIIEYAIAIMVRNSLILSDYSFMAQSLIRELFLTAAPSDVMRRYCLYFENYFEDGKEWQKVKERLFKNQAEFQQFTEEARLYRKLLDTPGAGERKNPDLTLRWVSIFEDAAGKKHRMTLRDADETKTKAEVSKILEILTTLSIFKKADGVRRFVNFVKINRPGTIETLEEEELEQELQEESVQIIDTFSPKPIEIVVPTGITPSDLSETEVLALVQVAHPDVVSLENASVVWIDEVSENPDSSRQPSSINEPIQRNSHGHESTANANEQRTAESATPPPTVKKKKKKQPRTNKQLYRSNLIADWLNRNTKK</sequence>
<protein>
    <submittedName>
        <fullName evidence="2">Uncharacterized protein</fullName>
    </submittedName>
</protein>
<dbReference type="RefSeq" id="WP_207108612.1">
    <property type="nucleotide sequence ID" value="NZ_JAFLVR010000025.1"/>
</dbReference>
<dbReference type="EMBL" id="JAFLVR010000025">
    <property type="protein sequence ID" value="MBO0452838.1"/>
    <property type="molecule type" value="Genomic_DNA"/>
</dbReference>
<feature type="compositionally biased region" description="Polar residues" evidence="1">
    <location>
        <begin position="277"/>
        <end position="312"/>
    </location>
</feature>
<comment type="caution">
    <text evidence="2">The sequence shown here is derived from an EMBL/GenBank/DDBJ whole genome shotgun (WGS) entry which is preliminary data.</text>
</comment>
<gene>
    <name evidence="2" type="ORF">JZO85_11185</name>
</gene>
<dbReference type="InterPro" id="IPR021321">
    <property type="entry name" value="DUF2922"/>
</dbReference>